<proteinExistence type="predicted"/>
<dbReference type="Proteomes" id="UP001164250">
    <property type="component" value="Chromosome 10"/>
</dbReference>
<accession>A0ACC1AIV8</accession>
<evidence type="ECO:0000313" key="1">
    <source>
        <dbReference type="EMBL" id="KAJ0086615.1"/>
    </source>
</evidence>
<keyword evidence="2" id="KW-1185">Reference proteome</keyword>
<dbReference type="EMBL" id="CM047906">
    <property type="protein sequence ID" value="KAJ0086615.1"/>
    <property type="molecule type" value="Genomic_DNA"/>
</dbReference>
<evidence type="ECO:0000313" key="2">
    <source>
        <dbReference type="Proteomes" id="UP001164250"/>
    </source>
</evidence>
<reference evidence="2" key="1">
    <citation type="journal article" date="2023" name="G3 (Bethesda)">
        <title>Genome assembly and association tests identify interacting loci associated with vigor, precocity, and sex in interspecific pistachio rootstocks.</title>
        <authorList>
            <person name="Palmer W."/>
            <person name="Jacygrad E."/>
            <person name="Sagayaradj S."/>
            <person name="Cavanaugh K."/>
            <person name="Han R."/>
            <person name="Bertier L."/>
            <person name="Beede B."/>
            <person name="Kafkas S."/>
            <person name="Golino D."/>
            <person name="Preece J."/>
            <person name="Michelmore R."/>
        </authorList>
    </citation>
    <scope>NUCLEOTIDE SEQUENCE [LARGE SCALE GENOMIC DNA]</scope>
</reference>
<protein>
    <submittedName>
        <fullName evidence="1">Uncharacterized protein</fullName>
    </submittedName>
</protein>
<sequence>MSQKPRTTPDLPWKIRLFYSTLTFAVDITRRSNITVSRRLFNLVDFKSPPSKKPINGVTTTDITVDLSRNLWFRLHTPTITDSDSTKLPVILYFHGGGFVFLAANSKPYDDYCKTLAKELPAVIVSVNYRLAPEHRYPSQYEDGFDVLKFIETNSIESFPSYADLNQCFIPGDSAGGNLAHHVVLKAVKSNLNKVRIIGVLAVQPYFGGEERTESEIRLEGAPLVSMEMTDWMWKAFLPEESDRDHPAANVFGPNGEDISSVNFPATIVFVGGFDPLQDWQKRYYEGLKKSGKEAYLVEFPNACHSFYAFPELPEFGLFVKEIKDFIQKKTNCQVNN</sequence>
<organism evidence="1 2">
    <name type="scientific">Pistacia atlantica</name>
    <dbReference type="NCBI Taxonomy" id="434234"/>
    <lineage>
        <taxon>Eukaryota</taxon>
        <taxon>Viridiplantae</taxon>
        <taxon>Streptophyta</taxon>
        <taxon>Embryophyta</taxon>
        <taxon>Tracheophyta</taxon>
        <taxon>Spermatophyta</taxon>
        <taxon>Magnoliopsida</taxon>
        <taxon>eudicotyledons</taxon>
        <taxon>Gunneridae</taxon>
        <taxon>Pentapetalae</taxon>
        <taxon>rosids</taxon>
        <taxon>malvids</taxon>
        <taxon>Sapindales</taxon>
        <taxon>Anacardiaceae</taxon>
        <taxon>Pistacia</taxon>
    </lineage>
</organism>
<name>A0ACC1AIV8_9ROSI</name>
<gene>
    <name evidence="1" type="ORF">Patl1_07271</name>
</gene>
<comment type="caution">
    <text evidence="1">The sequence shown here is derived from an EMBL/GenBank/DDBJ whole genome shotgun (WGS) entry which is preliminary data.</text>
</comment>